<evidence type="ECO:0000313" key="1">
    <source>
        <dbReference type="EMBL" id="MBM6703632.1"/>
    </source>
</evidence>
<dbReference type="PROSITE" id="PS51257">
    <property type="entry name" value="PROKAR_LIPOPROTEIN"/>
    <property type="match status" value="1"/>
</dbReference>
<dbReference type="RefSeq" id="WP_205102103.1">
    <property type="nucleotide sequence ID" value="NZ_JACJJC010000004.1"/>
</dbReference>
<evidence type="ECO:0000313" key="2">
    <source>
        <dbReference type="Proteomes" id="UP000715095"/>
    </source>
</evidence>
<reference evidence="1 2" key="1">
    <citation type="journal article" date="2021" name="Sci. Rep.">
        <title>The distribution of antibiotic resistance genes in chicken gut microbiota commensals.</title>
        <authorList>
            <person name="Juricova H."/>
            <person name="Matiasovicova J."/>
            <person name="Kubasova T."/>
            <person name="Cejkova D."/>
            <person name="Rychlik I."/>
        </authorList>
    </citation>
    <scope>NUCLEOTIDE SEQUENCE [LARGE SCALE GENOMIC DNA]</scope>
    <source>
        <strain evidence="1 2">An829</strain>
    </source>
</reference>
<comment type="caution">
    <text evidence="1">The sequence shown here is derived from an EMBL/GenBank/DDBJ whole genome shotgun (WGS) entry which is preliminary data.</text>
</comment>
<sequence length="85" mass="9042">MNFKPIAAALLCGACATMLVGCSDKFSPSDEHCKASYIKEVADKEGLDKAKALTNDCLAKGYDNARGALEKGADALRDKLFGEKK</sequence>
<keyword evidence="2" id="KW-1185">Reference proteome</keyword>
<name>A0ABS2DR64_9BURK</name>
<dbReference type="EMBL" id="JACJJC010000004">
    <property type="protein sequence ID" value="MBM6703632.1"/>
    <property type="molecule type" value="Genomic_DNA"/>
</dbReference>
<accession>A0ABS2DR64</accession>
<dbReference type="Proteomes" id="UP000715095">
    <property type="component" value="Unassembled WGS sequence"/>
</dbReference>
<proteinExistence type="predicted"/>
<organism evidence="1 2">
    <name type="scientific">Sutterella massiliensis</name>
    <dbReference type="NCBI Taxonomy" id="1816689"/>
    <lineage>
        <taxon>Bacteria</taxon>
        <taxon>Pseudomonadati</taxon>
        <taxon>Pseudomonadota</taxon>
        <taxon>Betaproteobacteria</taxon>
        <taxon>Burkholderiales</taxon>
        <taxon>Sutterellaceae</taxon>
        <taxon>Sutterella</taxon>
    </lineage>
</organism>
<gene>
    <name evidence="1" type="ORF">H6A60_03905</name>
</gene>
<protein>
    <submittedName>
        <fullName evidence="1">Uncharacterized protein</fullName>
    </submittedName>
</protein>